<feature type="compositionally biased region" description="Acidic residues" evidence="5">
    <location>
        <begin position="58"/>
        <end position="68"/>
    </location>
</feature>
<dbReference type="GeneID" id="106815821"/>
<organism evidence="7 8">
    <name type="scientific">Priapulus caudatus</name>
    <name type="common">Priapulid worm</name>
    <dbReference type="NCBI Taxonomy" id="37621"/>
    <lineage>
        <taxon>Eukaryota</taxon>
        <taxon>Metazoa</taxon>
        <taxon>Ecdysozoa</taxon>
        <taxon>Scalidophora</taxon>
        <taxon>Priapulida</taxon>
        <taxon>Priapulimorpha</taxon>
        <taxon>Priapulimorphida</taxon>
        <taxon>Priapulidae</taxon>
        <taxon>Priapulus</taxon>
    </lineage>
</organism>
<dbReference type="Pfam" id="PF25066">
    <property type="entry name" value="TPR_VPS8_2"/>
    <property type="match status" value="1"/>
</dbReference>
<feature type="region of interest" description="Disordered" evidence="5">
    <location>
        <begin position="82"/>
        <end position="105"/>
    </location>
</feature>
<evidence type="ECO:0000256" key="1">
    <source>
        <dbReference type="ARBA" id="ARBA00009422"/>
    </source>
</evidence>
<dbReference type="Pfam" id="PF23412">
    <property type="entry name" value="zf_RING_Vps8"/>
    <property type="match status" value="1"/>
</dbReference>
<feature type="region of interest" description="Disordered" evidence="5">
    <location>
        <begin position="1"/>
        <end position="30"/>
    </location>
</feature>
<dbReference type="Pfam" id="PF23410">
    <property type="entry name" value="Beta-prop_VPS8"/>
    <property type="match status" value="1"/>
</dbReference>
<evidence type="ECO:0000259" key="6">
    <source>
        <dbReference type="PROSITE" id="PS50089"/>
    </source>
</evidence>
<dbReference type="InterPro" id="IPR036322">
    <property type="entry name" value="WD40_repeat_dom_sf"/>
</dbReference>
<dbReference type="CDD" id="cd16687">
    <property type="entry name" value="RING-H2_Vps8"/>
    <property type="match status" value="1"/>
</dbReference>
<dbReference type="Proteomes" id="UP000695022">
    <property type="component" value="Unplaced"/>
</dbReference>
<dbReference type="SUPFAM" id="SSF57850">
    <property type="entry name" value="RING/U-box"/>
    <property type="match status" value="1"/>
</dbReference>
<comment type="similarity">
    <text evidence="1">Belongs to the VPS8 family.</text>
</comment>
<keyword evidence="3" id="KW-0862">Zinc</keyword>
<dbReference type="InterPro" id="IPR056939">
    <property type="entry name" value="Znf_RING_Vps8"/>
</dbReference>
<evidence type="ECO:0000313" key="8">
    <source>
        <dbReference type="RefSeq" id="XP_014675817.1"/>
    </source>
</evidence>
<dbReference type="SUPFAM" id="SSF50978">
    <property type="entry name" value="WD40 repeat-like"/>
    <property type="match status" value="1"/>
</dbReference>
<evidence type="ECO:0000256" key="2">
    <source>
        <dbReference type="ARBA" id="ARBA00022771"/>
    </source>
</evidence>
<dbReference type="InterPro" id="IPR015943">
    <property type="entry name" value="WD40/YVTN_repeat-like_dom_sf"/>
</dbReference>
<evidence type="ECO:0000256" key="4">
    <source>
        <dbReference type="PROSITE-ProRule" id="PRU00175"/>
    </source>
</evidence>
<evidence type="ECO:0000313" key="7">
    <source>
        <dbReference type="Proteomes" id="UP000695022"/>
    </source>
</evidence>
<sequence length="1403" mass="157786">MDSMQAPQAFSAENVNEDSNGESQHDDALSLDIIEIDDTEFDLPCVASPPTLESIMNEPDDLPGVEEDGMFHDQGETASVTSDLASGLHTESSSDRSTPNRNIRQRNIQYPVHGSVLRHVILRGISSQMLSAGDRVNAGAPSAMAVSALVAIGTTHGLVLVFDPQQVLKWCLGNVTSSGDLYGSVSALGMNSDCSRLLVGHAKGQITMWDLVAGKLLRVITDAHPPGSAVLHLQFTDDHTVAVFSDSGGSVFELNFKRLMGVRSSDSTCIFSGSRGEVCCIVPLHGGLLQDHVLDDLSIVALATLSKVIVITIRPKLRVLFHHPLKGDVSTLPLVVWHYVVIQQGGKRSLEPVLAFGRGNNIYFYQVECPTSDNVTFVLLQKMVMSYVLLGLMWVNAKTMLALDTMERLHVIDIRREEELEMLDIGDVKLVYGSSHFKSLATGGNVSPAMAIAGENACYQSVALFRGQVLMLGTKSVHVFNIRTWFERIDFLVRQDKHQEALALTLSFYDDKARAVVGLTRNVTRMKEQVSKKLLSVLYQYEVSVMKNVPERGPVLLLTEHYQQVIPVCIDCCLAINRTDVLFDEIYDRISRDGIAKMVFLECLEPYIIADRLRQVAPAVMQDLVENCQRKDRIADLEHIIVHLDIMSMDIDHIVKLCWKHSLYDGIIYIFNQGMRDYISPLEELLSILNDLLLSKKEVTDSIVRLGNKILVYLSCCLAGRAYPAGDIPEFMVLQVKTTVLKTLTVLHTGKPPEDEPLYPYLRTLLHYNTREFLNALALAFEEPEYKSENGQQQKQRIVDILLQIMVDNIEFSPTQVGALFTFLARQMAREGSTIYVSRMLFEQVLEYLSNSTDESRHEEREQALLELLHAAGLQQFDEHRLLLLAETAHFYRVCELLYDKSRQYDKVLHCYLKDDSRQHQAFNFVEHVVTSVAAYKAAERDRVQEEALQNFEAFVSIDHRRAAQLLATVFPQQLMNVLVQLSSSEKLEYLFLQGLVEYRESQAIGIMSKDKLNIGEDVQEKYIELMCKYSPGDVCSYIKSSEGFTIENTLKIVQRHQIMDAAAYLLEKSGDVQAAFNMLLKNLQDKVDALSKVLLSEHESQTTDVSVSWTGLQVALLVVIQLCQRTSGKMEEVQRQALWFPILDTMMIPQRHLKNQVDPEQLDSFKDLTRHVLNSMMGYISVAAILQRIMEDPAYNTGKLGEIKELVLGMLNTFRYEKTLLRATNNLLNQDLHGQLSRLQRTANRAYVTNSDCCALCHKPLANIADADMVVLFRCTHSYHTPCLKSMGSFSLVQGDELWECWHCSSNAMKQLPTTRGRIRSPSTQLADVVPSRGKNAPDSQQLQALEHLRKAQKTVSRLAILSELANPNRQPKVQHSQITQGSSILQREDFQLKLAPPHVEN</sequence>
<gene>
    <name evidence="8" type="primary">LOC106815821</name>
</gene>
<dbReference type="InterPro" id="IPR045111">
    <property type="entry name" value="Vps41/Vps8"/>
</dbReference>
<feature type="region of interest" description="Disordered" evidence="5">
    <location>
        <begin position="49"/>
        <end position="70"/>
    </location>
</feature>
<dbReference type="PROSITE" id="PS50089">
    <property type="entry name" value="ZF_RING_2"/>
    <property type="match status" value="1"/>
</dbReference>
<name>A0ABM1EUE6_PRICU</name>
<evidence type="ECO:0000256" key="5">
    <source>
        <dbReference type="SAM" id="MobiDB-lite"/>
    </source>
</evidence>
<protein>
    <submittedName>
        <fullName evidence="8">Vacuolar protein sorting-associated protein 8 homolog isoform X1</fullName>
    </submittedName>
</protein>
<dbReference type="InterPro" id="IPR001841">
    <property type="entry name" value="Znf_RING"/>
</dbReference>
<dbReference type="PANTHER" id="PTHR12616">
    <property type="entry name" value="VACUOLAR PROTEIN SORTING VPS41"/>
    <property type="match status" value="1"/>
</dbReference>
<dbReference type="InterPro" id="IPR025941">
    <property type="entry name" value="Vps8_central_dom"/>
</dbReference>
<evidence type="ECO:0000256" key="3">
    <source>
        <dbReference type="ARBA" id="ARBA00022833"/>
    </source>
</evidence>
<keyword evidence="7" id="KW-1185">Reference proteome</keyword>
<dbReference type="Pfam" id="PF12816">
    <property type="entry name" value="TPR_Vps8"/>
    <property type="match status" value="1"/>
</dbReference>
<reference evidence="8" key="1">
    <citation type="submission" date="2025-08" db="UniProtKB">
        <authorList>
            <consortium name="RefSeq"/>
        </authorList>
    </citation>
    <scope>IDENTIFICATION</scope>
</reference>
<dbReference type="RefSeq" id="XP_014675817.1">
    <property type="nucleotide sequence ID" value="XM_014820331.1"/>
</dbReference>
<proteinExistence type="inferred from homology"/>
<keyword evidence="2 4" id="KW-0863">Zinc-finger</keyword>
<dbReference type="Gene3D" id="2.130.10.10">
    <property type="entry name" value="YVTN repeat-like/Quinoprotein amine dehydrogenase"/>
    <property type="match status" value="1"/>
</dbReference>
<dbReference type="PANTHER" id="PTHR12616:SF8">
    <property type="entry name" value="VACUOLAR PROTEIN SORTING-ASSOCIATED PROTEIN 8 HOMOLOG"/>
    <property type="match status" value="1"/>
</dbReference>
<feature type="compositionally biased region" description="Polar residues" evidence="5">
    <location>
        <begin position="1"/>
        <end position="14"/>
    </location>
</feature>
<accession>A0ABM1EUE6</accession>
<dbReference type="InterPro" id="IPR059070">
    <property type="entry name" value="TPR_VPS8_2"/>
</dbReference>
<keyword evidence="2 4" id="KW-0479">Metal-binding</keyword>
<feature type="domain" description="RING-type" evidence="6">
    <location>
        <begin position="1255"/>
        <end position="1306"/>
    </location>
</feature>